<evidence type="ECO:0000313" key="1">
    <source>
        <dbReference type="EMBL" id="CAG6651512.1"/>
    </source>
</evidence>
<accession>A0A8D8W909</accession>
<dbReference type="EMBL" id="HBUF01167959">
    <property type="protein sequence ID" value="CAG6651512.1"/>
    <property type="molecule type" value="Transcribed_RNA"/>
</dbReference>
<proteinExistence type="predicted"/>
<name>A0A8D8W909_9HEMI</name>
<protein>
    <submittedName>
        <fullName evidence="1">Uncharacterized protein</fullName>
    </submittedName>
</protein>
<organism evidence="1">
    <name type="scientific">Cacopsylla melanoneura</name>
    <dbReference type="NCBI Taxonomy" id="428564"/>
    <lineage>
        <taxon>Eukaryota</taxon>
        <taxon>Metazoa</taxon>
        <taxon>Ecdysozoa</taxon>
        <taxon>Arthropoda</taxon>
        <taxon>Hexapoda</taxon>
        <taxon>Insecta</taxon>
        <taxon>Pterygota</taxon>
        <taxon>Neoptera</taxon>
        <taxon>Paraneoptera</taxon>
        <taxon>Hemiptera</taxon>
        <taxon>Sternorrhyncha</taxon>
        <taxon>Psylloidea</taxon>
        <taxon>Psyllidae</taxon>
        <taxon>Psyllinae</taxon>
        <taxon>Cacopsylla</taxon>
    </lineage>
</organism>
<dbReference type="AlphaFoldDB" id="A0A8D8W909"/>
<sequence length="105" mass="11885">MGIQQKRPNVYVDMQPHHVLTLFESSTLIKVPQDKMLTRDNNKRRLIDFLCSAFHLEGIETHRATEDADSIIVGTALEKSKGVYNRRRCGSARSPLCLQITCSLA</sequence>
<reference evidence="1" key="1">
    <citation type="submission" date="2021-05" db="EMBL/GenBank/DDBJ databases">
        <authorList>
            <person name="Alioto T."/>
            <person name="Alioto T."/>
            <person name="Gomez Garrido J."/>
        </authorList>
    </citation>
    <scope>NUCLEOTIDE SEQUENCE</scope>
</reference>